<evidence type="ECO:0000313" key="1">
    <source>
        <dbReference type="EMBL" id="NUZ04740.1"/>
    </source>
</evidence>
<protein>
    <submittedName>
        <fullName evidence="1">DUF4863 family protein</fullName>
    </submittedName>
</protein>
<dbReference type="EMBL" id="JABWMJ010000001">
    <property type="protein sequence ID" value="NUZ04740.1"/>
    <property type="molecule type" value="Genomic_DNA"/>
</dbReference>
<gene>
    <name evidence="1" type="ORF">HQN59_03095</name>
</gene>
<dbReference type="Proteomes" id="UP000529637">
    <property type="component" value="Unassembled WGS sequence"/>
</dbReference>
<dbReference type="InterPro" id="IPR032345">
    <property type="entry name" value="PnbB"/>
</dbReference>
<keyword evidence="2" id="KW-1185">Reference proteome</keyword>
<reference evidence="1 2" key="1">
    <citation type="submission" date="2020-06" db="EMBL/GenBank/DDBJ databases">
        <title>Schlegella sp. ID0723 isolated from air conditioner.</title>
        <authorList>
            <person name="Kim D.Y."/>
            <person name="Kim D.-U."/>
        </authorList>
    </citation>
    <scope>NUCLEOTIDE SEQUENCE [LARGE SCALE GENOMIC DNA]</scope>
    <source>
        <strain evidence="1 2">ID0723</strain>
    </source>
</reference>
<sequence>MFEPEFATLVAELTQQLRGVPLDAALEQRLNAEHGPGTPTFERLAAACRAGVAEGWMCRQEAGGIRYGRVIAATPATGGFSVDVVDMNDVAGPNHVHPNGEIDMVVPMDGAPTFDGQGAGWKVYPPGSMHQPTVTGGRALVLYLLPEGSIRFTRERAAVAA</sequence>
<dbReference type="Pfam" id="PF16155">
    <property type="entry name" value="PnbB"/>
    <property type="match status" value="1"/>
</dbReference>
<name>A0A7Y6NKC5_9BURK</name>
<organism evidence="1 2">
    <name type="scientific">Piscinibacter koreensis</name>
    <dbReference type="NCBI Taxonomy" id="2742824"/>
    <lineage>
        <taxon>Bacteria</taxon>
        <taxon>Pseudomonadati</taxon>
        <taxon>Pseudomonadota</taxon>
        <taxon>Betaproteobacteria</taxon>
        <taxon>Burkholderiales</taxon>
        <taxon>Sphaerotilaceae</taxon>
        <taxon>Piscinibacter</taxon>
    </lineage>
</organism>
<proteinExistence type="predicted"/>
<dbReference type="AlphaFoldDB" id="A0A7Y6NKC5"/>
<evidence type="ECO:0000313" key="2">
    <source>
        <dbReference type="Proteomes" id="UP000529637"/>
    </source>
</evidence>
<comment type="caution">
    <text evidence="1">The sequence shown here is derived from an EMBL/GenBank/DDBJ whole genome shotgun (WGS) entry which is preliminary data.</text>
</comment>
<dbReference type="RefSeq" id="WP_176065912.1">
    <property type="nucleotide sequence ID" value="NZ_JABWMJ010000001.1"/>
</dbReference>
<accession>A0A7Y6NKC5</accession>